<dbReference type="InterPro" id="IPR025421">
    <property type="entry name" value="DUF4148"/>
</dbReference>
<feature type="chain" id="PRO_5021011714" evidence="2">
    <location>
        <begin position="23"/>
        <end position="126"/>
    </location>
</feature>
<evidence type="ECO:0000256" key="2">
    <source>
        <dbReference type="SAM" id="SignalP"/>
    </source>
</evidence>
<dbReference type="EMBL" id="SORE01000032">
    <property type="protein sequence ID" value="TDY38298.1"/>
    <property type="molecule type" value="Genomic_DNA"/>
</dbReference>
<protein>
    <submittedName>
        <fullName evidence="3">Uncharacterized protein DUF4148</fullName>
    </submittedName>
</protein>
<dbReference type="AlphaFoldDB" id="A0A4R8L849"/>
<proteinExistence type="predicted"/>
<gene>
    <name evidence="3" type="ORF">BX592_13235</name>
</gene>
<accession>A0A4R8L849</accession>
<evidence type="ECO:0000313" key="3">
    <source>
        <dbReference type="EMBL" id="TDY38298.1"/>
    </source>
</evidence>
<keyword evidence="2" id="KW-0732">Signal</keyword>
<feature type="signal peptide" evidence="2">
    <location>
        <begin position="1"/>
        <end position="22"/>
    </location>
</feature>
<comment type="caution">
    <text evidence="3">The sequence shown here is derived from an EMBL/GenBank/DDBJ whole genome shotgun (WGS) entry which is preliminary data.</text>
</comment>
<feature type="region of interest" description="Disordered" evidence="1">
    <location>
        <begin position="92"/>
        <end position="126"/>
    </location>
</feature>
<organism evidence="3 4">
    <name type="scientific">Paraburkholderia rhizosphaerae</name>
    <dbReference type="NCBI Taxonomy" id="480658"/>
    <lineage>
        <taxon>Bacteria</taxon>
        <taxon>Pseudomonadati</taxon>
        <taxon>Pseudomonadota</taxon>
        <taxon>Betaproteobacteria</taxon>
        <taxon>Burkholderiales</taxon>
        <taxon>Burkholderiaceae</taxon>
        <taxon>Paraburkholderia</taxon>
    </lineage>
</organism>
<keyword evidence="4" id="KW-1185">Reference proteome</keyword>
<sequence>MKRLSQALAIASFVVLPLVSHAAYSAPLTRAQVRADLISAEQHGSFPLSKVHYPEPEWNPSAVYVANKAAQKNAQDAANNARADAATVNAYGAQTSGSSASGSPPVSHAGNGVRVRPQVDNLYRGH</sequence>
<evidence type="ECO:0000313" key="4">
    <source>
        <dbReference type="Proteomes" id="UP000295509"/>
    </source>
</evidence>
<dbReference type="OrthoDB" id="9113136at2"/>
<evidence type="ECO:0000256" key="1">
    <source>
        <dbReference type="SAM" id="MobiDB-lite"/>
    </source>
</evidence>
<dbReference type="Pfam" id="PF13663">
    <property type="entry name" value="DUF4148"/>
    <property type="match status" value="1"/>
</dbReference>
<reference evidence="3 4" key="1">
    <citation type="submission" date="2019-03" db="EMBL/GenBank/DDBJ databases">
        <title>Genomic Encyclopedia of Type Strains, Phase III (KMG-III): the genomes of soil and plant-associated and newly described type strains.</title>
        <authorList>
            <person name="Whitman W."/>
        </authorList>
    </citation>
    <scope>NUCLEOTIDE SEQUENCE [LARGE SCALE GENOMIC DNA]</scope>
    <source>
        <strain evidence="3 4">LMG 29544</strain>
    </source>
</reference>
<dbReference type="Proteomes" id="UP000295509">
    <property type="component" value="Unassembled WGS sequence"/>
</dbReference>
<dbReference type="RefSeq" id="WP_134196846.1">
    <property type="nucleotide sequence ID" value="NZ_JBHLUW010000047.1"/>
</dbReference>
<name>A0A4R8L849_9BURK</name>
<feature type="compositionally biased region" description="Low complexity" evidence="1">
    <location>
        <begin position="92"/>
        <end position="110"/>
    </location>
</feature>